<dbReference type="KEGG" id="psez:HME7025_01341"/>
<keyword evidence="1" id="KW-0732">Signal</keyword>
<reference evidence="3" key="1">
    <citation type="submission" date="2018-05" db="EMBL/GenBank/DDBJ databases">
        <title>Pseudarcicella sp. HME7025 Genome sequencing and assembly.</title>
        <authorList>
            <person name="Kim H."/>
            <person name="Kang H."/>
            <person name="Joh K."/>
        </authorList>
    </citation>
    <scope>NUCLEOTIDE SEQUENCE [LARGE SCALE GENOMIC DNA]</scope>
    <source>
        <strain evidence="3">HME7025</strain>
    </source>
</reference>
<dbReference type="InterPro" id="IPR029475">
    <property type="entry name" value="DUF6807"/>
</dbReference>
<sequence>MKKLFLILSACIAFQVNAQNQSVSFKKNDAEKKIDVLVGGKYFTSYFFPGEAILKKAVLYPILSAKGSTITRGYPVAIRPGERTDHPHHVGMWLNYEDVNGFDYWNNSNNISDGMKSHKFGTIVHEQVLNMKSGKEKGELGVSATWIDSDGKGAKVLAEKTTYVFSGTSDIRVIDRITTLTALAETVLFKDVKDGMFAIRVARQLEIPSNKPDIFTDAHGVETKVPVLDNTGVSGDYESSEGITGEKVWSTRAKWMNLKGVLDNHPINIAILDHPSNVSYPSYWHARGYGLFAVNPLGAKVFSNGKDERNLTLKKGESVTFRYRTVIADKQLTKDVLDKMQADFAKQVK</sequence>
<feature type="signal peptide" evidence="1">
    <location>
        <begin position="1"/>
        <end position="18"/>
    </location>
</feature>
<organism evidence="2 3">
    <name type="scientific">Aquirufa nivalisilvae</name>
    <dbReference type="NCBI Taxonomy" id="2516557"/>
    <lineage>
        <taxon>Bacteria</taxon>
        <taxon>Pseudomonadati</taxon>
        <taxon>Bacteroidota</taxon>
        <taxon>Cytophagia</taxon>
        <taxon>Cytophagales</taxon>
        <taxon>Flectobacillaceae</taxon>
        <taxon>Aquirufa</taxon>
    </lineage>
</organism>
<protein>
    <recommendedName>
        <fullName evidence="4">Methane oxygenase PmoA</fullName>
    </recommendedName>
</protein>
<dbReference type="EMBL" id="CP029346">
    <property type="protein sequence ID" value="AWL09202.1"/>
    <property type="molecule type" value="Genomic_DNA"/>
</dbReference>
<evidence type="ECO:0000313" key="3">
    <source>
        <dbReference type="Proteomes" id="UP000245468"/>
    </source>
</evidence>
<evidence type="ECO:0000313" key="2">
    <source>
        <dbReference type="EMBL" id="AWL09202.1"/>
    </source>
</evidence>
<dbReference type="RefSeq" id="WP_109322901.1">
    <property type="nucleotide sequence ID" value="NZ_CP029346.1"/>
</dbReference>
<feature type="chain" id="PRO_5015739428" description="Methane oxygenase PmoA" evidence="1">
    <location>
        <begin position="19"/>
        <end position="349"/>
    </location>
</feature>
<keyword evidence="3" id="KW-1185">Reference proteome</keyword>
<accession>A0A2S2DV89</accession>
<dbReference type="Proteomes" id="UP000245468">
    <property type="component" value="Chromosome"/>
</dbReference>
<proteinExistence type="predicted"/>
<evidence type="ECO:0000256" key="1">
    <source>
        <dbReference type="SAM" id="SignalP"/>
    </source>
</evidence>
<evidence type="ECO:0008006" key="4">
    <source>
        <dbReference type="Google" id="ProtNLM"/>
    </source>
</evidence>
<dbReference type="AlphaFoldDB" id="A0A2S2DV89"/>
<dbReference type="Pfam" id="PF14100">
    <property type="entry name" value="DUF6807"/>
    <property type="match status" value="1"/>
</dbReference>
<name>A0A2S2DV89_9BACT</name>
<dbReference type="OrthoDB" id="2540540at2"/>
<gene>
    <name evidence="2" type="ORF">HME7025_01341</name>
</gene>